<evidence type="ECO:0000313" key="11">
    <source>
        <dbReference type="Proteomes" id="UP000219329"/>
    </source>
</evidence>
<dbReference type="FunFam" id="2.40.110.10:FF:000011">
    <property type="entry name" value="Acyl-CoA dehydrogenase FadE34"/>
    <property type="match status" value="1"/>
</dbReference>
<dbReference type="Gene3D" id="2.40.110.10">
    <property type="entry name" value="Butyryl-CoA Dehydrogenase, subunit A, domain 2"/>
    <property type="match status" value="1"/>
</dbReference>
<dbReference type="GO" id="GO:0016627">
    <property type="term" value="F:oxidoreductase activity, acting on the CH-CH group of donors"/>
    <property type="evidence" value="ECO:0007669"/>
    <property type="project" value="InterPro"/>
</dbReference>
<organism evidence="10 11">
    <name type="scientific">OM182 bacterium MED-G28</name>
    <dbReference type="NCBI Taxonomy" id="1986256"/>
    <lineage>
        <taxon>Bacteria</taxon>
        <taxon>Pseudomonadati</taxon>
        <taxon>Pseudomonadota</taxon>
        <taxon>Gammaproteobacteria</taxon>
        <taxon>OMG group</taxon>
        <taxon>OM182 clade</taxon>
    </lineage>
</organism>
<dbReference type="Pfam" id="PF00441">
    <property type="entry name" value="Acyl-CoA_dh_1"/>
    <property type="match status" value="1"/>
</dbReference>
<dbReference type="InterPro" id="IPR036250">
    <property type="entry name" value="AcylCo_DH-like_C"/>
</dbReference>
<feature type="domain" description="Acyl-CoA oxidase/dehydrogenase middle" evidence="8">
    <location>
        <begin position="129"/>
        <end position="223"/>
    </location>
</feature>
<sequence length="411" mass="45807">MQALDDFRSSARVWLEENCPQSMRTAMVQEEIVWGGRRPHYENPESKVWLDRLAEKGWTCPTWPQEYGGGGLSKEQTIILNEELRRINARPGLTSFGISMLGPVLLEYGSHEQKLEHLPKIVRGEIRWCQGYSEPGSGSDLASLKTKAELQGDHYLINGSKIWTSYADKADWIFCLVRTDFDVPKHAGISFILFDMASEGITTKPIQLISGASPFCETFFDDVKAPKNNLVGRLNDGWTIAKRLLQHERTMISSFGLASGQSDRGGTTSTVASLEGAAMHYRGDKGKLSDLVLRDEIAQFKIDSTAFMLTSQRSIEESKQGQGPNATSSMLKNYGCELNKRRYEILMKALGSQSLGWEGEGFNAEELLVTREWLRSKANSIEGGTSEVQLNVIAKRVLGLPDILSMSKTNQ</sequence>
<dbReference type="InterPro" id="IPR009100">
    <property type="entry name" value="AcylCoA_DH/oxidase_NM_dom_sf"/>
</dbReference>
<evidence type="ECO:0000259" key="9">
    <source>
        <dbReference type="Pfam" id="PF02771"/>
    </source>
</evidence>
<dbReference type="Proteomes" id="UP000219329">
    <property type="component" value="Unassembled WGS sequence"/>
</dbReference>
<dbReference type="GO" id="GO:0005886">
    <property type="term" value="C:plasma membrane"/>
    <property type="evidence" value="ECO:0007669"/>
    <property type="project" value="TreeGrafter"/>
</dbReference>
<dbReference type="AlphaFoldDB" id="A0A2A5W8T1"/>
<keyword evidence="3 6" id="KW-0285">Flavoprotein</keyword>
<evidence type="ECO:0000256" key="1">
    <source>
        <dbReference type="ARBA" id="ARBA00001974"/>
    </source>
</evidence>
<keyword evidence="4 6" id="KW-0274">FAD</keyword>
<dbReference type="Pfam" id="PF02770">
    <property type="entry name" value="Acyl-CoA_dh_M"/>
    <property type="match status" value="1"/>
</dbReference>
<keyword evidence="5 6" id="KW-0560">Oxidoreductase</keyword>
<dbReference type="SUPFAM" id="SSF56645">
    <property type="entry name" value="Acyl-CoA dehydrogenase NM domain-like"/>
    <property type="match status" value="1"/>
</dbReference>
<proteinExistence type="inferred from homology"/>
<evidence type="ECO:0000313" key="10">
    <source>
        <dbReference type="EMBL" id="PDH32889.1"/>
    </source>
</evidence>
<dbReference type="PANTHER" id="PTHR43292">
    <property type="entry name" value="ACYL-COA DEHYDROGENASE"/>
    <property type="match status" value="1"/>
</dbReference>
<evidence type="ECO:0000259" key="8">
    <source>
        <dbReference type="Pfam" id="PF02770"/>
    </source>
</evidence>
<gene>
    <name evidence="10" type="ORF">CNF02_10430</name>
</gene>
<comment type="similarity">
    <text evidence="2 6">Belongs to the acyl-CoA dehydrogenase family.</text>
</comment>
<dbReference type="Gene3D" id="1.10.540.10">
    <property type="entry name" value="Acyl-CoA dehydrogenase/oxidase, N-terminal domain"/>
    <property type="match status" value="1"/>
</dbReference>
<dbReference type="InterPro" id="IPR052161">
    <property type="entry name" value="Mycobact_Acyl-CoA_DH"/>
</dbReference>
<dbReference type="Pfam" id="PF02771">
    <property type="entry name" value="Acyl-CoA_dh_N"/>
    <property type="match status" value="1"/>
</dbReference>
<reference evidence="10 11" key="1">
    <citation type="submission" date="2017-08" db="EMBL/GenBank/DDBJ databases">
        <title>Fine stratification of microbial communities through a metagenomic profile of the photic zone.</title>
        <authorList>
            <person name="Haro-Moreno J.M."/>
            <person name="Lopez-Perez M."/>
            <person name="De La Torre J."/>
            <person name="Picazo A."/>
            <person name="Camacho A."/>
            <person name="Rodriguez-Valera F."/>
        </authorList>
    </citation>
    <scope>NUCLEOTIDE SEQUENCE [LARGE SCALE GENOMIC DNA]</scope>
    <source>
        <strain evidence="10">MED-G28</strain>
    </source>
</reference>
<accession>A0A2A5W8T1</accession>
<dbReference type="InterPro" id="IPR013786">
    <property type="entry name" value="AcylCoA_DH/ox_N"/>
</dbReference>
<evidence type="ECO:0000256" key="2">
    <source>
        <dbReference type="ARBA" id="ARBA00009347"/>
    </source>
</evidence>
<evidence type="ECO:0000256" key="5">
    <source>
        <dbReference type="ARBA" id="ARBA00023002"/>
    </source>
</evidence>
<name>A0A2A5W8T1_9GAMM</name>
<dbReference type="InterPro" id="IPR037069">
    <property type="entry name" value="AcylCoA_DH/ox_N_sf"/>
</dbReference>
<dbReference type="Gene3D" id="1.20.140.10">
    <property type="entry name" value="Butyryl-CoA Dehydrogenase, subunit A, domain 3"/>
    <property type="match status" value="1"/>
</dbReference>
<protein>
    <submittedName>
        <fullName evidence="10">Acyl-CoA dehydrogenase</fullName>
    </submittedName>
</protein>
<feature type="domain" description="Acyl-CoA dehydrogenase/oxidase N-terminal" evidence="9">
    <location>
        <begin position="43"/>
        <end position="125"/>
    </location>
</feature>
<dbReference type="PANTHER" id="PTHR43292:SF3">
    <property type="entry name" value="ACYL-COA DEHYDROGENASE FADE29"/>
    <property type="match status" value="1"/>
</dbReference>
<dbReference type="InterPro" id="IPR006091">
    <property type="entry name" value="Acyl-CoA_Oxase/DH_mid-dom"/>
</dbReference>
<dbReference type="InterPro" id="IPR046373">
    <property type="entry name" value="Acyl-CoA_Oxase/DH_mid-dom_sf"/>
</dbReference>
<comment type="cofactor">
    <cofactor evidence="1 6">
        <name>FAD</name>
        <dbReference type="ChEBI" id="CHEBI:57692"/>
    </cofactor>
</comment>
<dbReference type="GO" id="GO:0050660">
    <property type="term" value="F:flavin adenine dinucleotide binding"/>
    <property type="evidence" value="ECO:0007669"/>
    <property type="project" value="InterPro"/>
</dbReference>
<dbReference type="SUPFAM" id="SSF47203">
    <property type="entry name" value="Acyl-CoA dehydrogenase C-terminal domain-like"/>
    <property type="match status" value="1"/>
</dbReference>
<evidence type="ECO:0000256" key="3">
    <source>
        <dbReference type="ARBA" id="ARBA00022630"/>
    </source>
</evidence>
<evidence type="ECO:0000259" key="7">
    <source>
        <dbReference type="Pfam" id="PF00441"/>
    </source>
</evidence>
<comment type="caution">
    <text evidence="10">The sequence shown here is derived from an EMBL/GenBank/DDBJ whole genome shotgun (WGS) entry which is preliminary data.</text>
</comment>
<evidence type="ECO:0000256" key="6">
    <source>
        <dbReference type="RuleBase" id="RU362125"/>
    </source>
</evidence>
<feature type="domain" description="Acyl-CoA dehydrogenase/oxidase C-terminal" evidence="7">
    <location>
        <begin position="235"/>
        <end position="398"/>
    </location>
</feature>
<dbReference type="EMBL" id="NTJZ01000012">
    <property type="protein sequence ID" value="PDH32889.1"/>
    <property type="molecule type" value="Genomic_DNA"/>
</dbReference>
<evidence type="ECO:0000256" key="4">
    <source>
        <dbReference type="ARBA" id="ARBA00022827"/>
    </source>
</evidence>
<dbReference type="InterPro" id="IPR009075">
    <property type="entry name" value="AcylCo_DH/oxidase_C"/>
</dbReference>